<evidence type="ECO:0000313" key="4">
    <source>
        <dbReference type="Proteomes" id="UP000298663"/>
    </source>
</evidence>
<evidence type="ECO:0000313" key="3">
    <source>
        <dbReference type="EMBL" id="TKR89391.1"/>
    </source>
</evidence>
<keyword evidence="2" id="KW-1133">Transmembrane helix</keyword>
<keyword evidence="2" id="KW-0472">Membrane</keyword>
<feature type="transmembrane region" description="Helical" evidence="2">
    <location>
        <begin position="348"/>
        <end position="368"/>
    </location>
</feature>
<evidence type="ECO:0000256" key="1">
    <source>
        <dbReference type="SAM" id="MobiDB-lite"/>
    </source>
</evidence>
<sequence length="547" mass="60041">MSAKRNSMNSPKSDSEESRRHSVPAKLNLEKRAYVKNKTSLDDPPTWSTAITEEGEAPSSPSNSSTTEPTNNPYGNIPPPVYSSKPTVQVGFTEQVVYGQPPYPEQSGFPEADPPCHKAESPMPPSTPLFKPHEAAIVDINDPALCDHMTSRLTKQVHKIKKITGSIVLMGMTVALAFIFMDGAKMDLMFCNFLENNFIVGCKTVVGYSGFYILSAALIATLLLIAIFTAIVVWKGSEYNHFDLSVGHWSHKIAAFIVLFIGFTLLPVNWTSKVMVHFGYVGAFIISVIQLSLLIDLARTLYRAVKRQRPYKNRGECSKAEFILIILILACVSCVLGVIFTYDQCEFLAYFYYVTAFLSAVVFIISMISAMTKRQSLPYFTFLATVSFAMWMCAVAFSHWPNTTCNLAFFPISNHSLVIASGGTIPKIQPQQFWNGNRLLALSFARSETDKVSAASPSSYSPSTPLPWKASPAVSRSKASKRSPRTQLTMSTSTKLLCSSTSILRSPPVLAPLSSHLMDGSCLPTILPDSALTTLPSERLWLSAGSA</sequence>
<reference evidence="3 4" key="2">
    <citation type="journal article" date="2019" name="G3 (Bethesda)">
        <title>Hybrid Assembly of the Genome of the Entomopathogenic Nematode Steinernema carpocapsae Identifies the X-Chromosome.</title>
        <authorList>
            <person name="Serra L."/>
            <person name="Macchietto M."/>
            <person name="Macias-Munoz A."/>
            <person name="McGill C.J."/>
            <person name="Rodriguez I.M."/>
            <person name="Rodriguez B."/>
            <person name="Murad R."/>
            <person name="Mortazavi A."/>
        </authorList>
    </citation>
    <scope>NUCLEOTIDE SEQUENCE [LARGE SCALE GENOMIC DNA]</scope>
    <source>
        <strain evidence="3 4">ALL</strain>
    </source>
</reference>
<feature type="transmembrane region" description="Helical" evidence="2">
    <location>
        <begin position="322"/>
        <end position="342"/>
    </location>
</feature>
<evidence type="ECO:0000256" key="2">
    <source>
        <dbReference type="SAM" id="Phobius"/>
    </source>
</evidence>
<accession>A0A4U5P107</accession>
<gene>
    <name evidence="3" type="ORF">L596_013499</name>
</gene>
<proteinExistence type="predicted"/>
<feature type="region of interest" description="Disordered" evidence="1">
    <location>
        <begin position="454"/>
        <end position="493"/>
    </location>
</feature>
<dbReference type="EMBL" id="AZBU02000003">
    <property type="protein sequence ID" value="TKR89391.1"/>
    <property type="molecule type" value="Genomic_DNA"/>
</dbReference>
<organism evidence="3 4">
    <name type="scientific">Steinernema carpocapsae</name>
    <name type="common">Entomopathogenic nematode</name>
    <dbReference type="NCBI Taxonomy" id="34508"/>
    <lineage>
        <taxon>Eukaryota</taxon>
        <taxon>Metazoa</taxon>
        <taxon>Ecdysozoa</taxon>
        <taxon>Nematoda</taxon>
        <taxon>Chromadorea</taxon>
        <taxon>Rhabditida</taxon>
        <taxon>Tylenchina</taxon>
        <taxon>Panagrolaimomorpha</taxon>
        <taxon>Strongyloidoidea</taxon>
        <taxon>Steinernematidae</taxon>
        <taxon>Steinernema</taxon>
    </lineage>
</organism>
<protein>
    <submittedName>
        <fullName evidence="3">Uncharacterized protein</fullName>
    </submittedName>
</protein>
<feature type="transmembrane region" description="Helical" evidence="2">
    <location>
        <begin position="253"/>
        <end position="272"/>
    </location>
</feature>
<feature type="region of interest" description="Disordered" evidence="1">
    <location>
        <begin position="1"/>
        <end position="86"/>
    </location>
</feature>
<feature type="compositionally biased region" description="Low complexity" evidence="1">
    <location>
        <begin position="454"/>
        <end position="463"/>
    </location>
</feature>
<comment type="caution">
    <text evidence="3">The sequence shown here is derived from an EMBL/GenBank/DDBJ whole genome shotgun (WGS) entry which is preliminary data.</text>
</comment>
<dbReference type="AlphaFoldDB" id="A0A4U5P107"/>
<feature type="transmembrane region" description="Helical" evidence="2">
    <location>
        <begin position="211"/>
        <end position="233"/>
    </location>
</feature>
<feature type="region of interest" description="Disordered" evidence="1">
    <location>
        <begin position="100"/>
        <end position="123"/>
    </location>
</feature>
<name>A0A4U5P107_STECR</name>
<dbReference type="Proteomes" id="UP000298663">
    <property type="component" value="Unassembled WGS sequence"/>
</dbReference>
<feature type="compositionally biased region" description="Low complexity" evidence="1">
    <location>
        <begin position="58"/>
        <end position="73"/>
    </location>
</feature>
<feature type="transmembrane region" description="Helical" evidence="2">
    <location>
        <begin position="163"/>
        <end position="181"/>
    </location>
</feature>
<reference evidence="3 4" key="1">
    <citation type="journal article" date="2015" name="Genome Biol.">
        <title>Comparative genomics of Steinernema reveals deeply conserved gene regulatory networks.</title>
        <authorList>
            <person name="Dillman A.R."/>
            <person name="Macchietto M."/>
            <person name="Porter C.F."/>
            <person name="Rogers A."/>
            <person name="Williams B."/>
            <person name="Antoshechkin I."/>
            <person name="Lee M.M."/>
            <person name="Goodwin Z."/>
            <person name="Lu X."/>
            <person name="Lewis E.E."/>
            <person name="Goodrich-Blair H."/>
            <person name="Stock S.P."/>
            <person name="Adams B.J."/>
            <person name="Sternberg P.W."/>
            <person name="Mortazavi A."/>
        </authorList>
    </citation>
    <scope>NUCLEOTIDE SEQUENCE [LARGE SCALE GENOMIC DNA]</scope>
    <source>
        <strain evidence="3 4">ALL</strain>
    </source>
</reference>
<dbReference type="OrthoDB" id="10408520at2759"/>
<keyword evidence="4" id="KW-1185">Reference proteome</keyword>
<feature type="transmembrane region" description="Helical" evidence="2">
    <location>
        <begin position="380"/>
        <end position="400"/>
    </location>
</feature>
<feature type="compositionally biased region" description="Polar residues" evidence="1">
    <location>
        <begin position="1"/>
        <end position="12"/>
    </location>
</feature>
<keyword evidence="2" id="KW-0812">Transmembrane</keyword>
<feature type="transmembrane region" description="Helical" evidence="2">
    <location>
        <begin position="278"/>
        <end position="302"/>
    </location>
</feature>